<dbReference type="EMBL" id="JAQLGM010000074">
    <property type="protein sequence ID" value="MDB2002480.1"/>
    <property type="molecule type" value="Genomic_DNA"/>
</dbReference>
<dbReference type="Proteomes" id="UP001203136">
    <property type="component" value="Unassembled WGS sequence"/>
</dbReference>
<gene>
    <name evidence="6" type="ORF">K5I21_03085</name>
    <name evidence="7" type="ORF">PM006_19970</name>
</gene>
<evidence type="ECO:0000259" key="4">
    <source>
        <dbReference type="PROSITE" id="PS51077"/>
    </source>
</evidence>
<dbReference type="Pfam" id="PF09339">
    <property type="entry name" value="HTH_IclR"/>
    <property type="match status" value="1"/>
</dbReference>
<comment type="caution">
    <text evidence="6">The sequence shown here is derived from an EMBL/GenBank/DDBJ whole genome shotgun (WGS) entry which is preliminary data.</text>
</comment>
<evidence type="ECO:0000259" key="5">
    <source>
        <dbReference type="PROSITE" id="PS51078"/>
    </source>
</evidence>
<dbReference type="EMBL" id="JAINVB010000001">
    <property type="protein sequence ID" value="MCK0084878.1"/>
    <property type="molecule type" value="Genomic_DNA"/>
</dbReference>
<dbReference type="GO" id="GO:0003700">
    <property type="term" value="F:DNA-binding transcription factor activity"/>
    <property type="evidence" value="ECO:0007669"/>
    <property type="project" value="TreeGrafter"/>
</dbReference>
<evidence type="ECO:0000256" key="2">
    <source>
        <dbReference type="ARBA" id="ARBA00023125"/>
    </source>
</evidence>
<dbReference type="Proteomes" id="UP001300871">
    <property type="component" value="Unassembled WGS sequence"/>
</dbReference>
<dbReference type="SUPFAM" id="SSF55781">
    <property type="entry name" value="GAF domain-like"/>
    <property type="match status" value="1"/>
</dbReference>
<dbReference type="InterPro" id="IPR014757">
    <property type="entry name" value="Tscrpt_reg_IclR_C"/>
</dbReference>
<dbReference type="PROSITE" id="PS51077">
    <property type="entry name" value="HTH_ICLR"/>
    <property type="match status" value="1"/>
</dbReference>
<dbReference type="InterPro" id="IPR050707">
    <property type="entry name" value="HTH_MetabolicPath_Reg"/>
</dbReference>
<accession>A0AAW5EZ08</accession>
<dbReference type="PANTHER" id="PTHR30136">
    <property type="entry name" value="HELIX-TURN-HELIX TRANSCRIPTIONAL REGULATOR, ICLR FAMILY"/>
    <property type="match status" value="1"/>
</dbReference>
<organism evidence="6 8">
    <name type="scientific">Clostridium symbiosum</name>
    <name type="common">Bacteroides symbiosus</name>
    <dbReference type="NCBI Taxonomy" id="1512"/>
    <lineage>
        <taxon>Bacteria</taxon>
        <taxon>Bacillati</taxon>
        <taxon>Bacillota</taxon>
        <taxon>Clostridia</taxon>
        <taxon>Lachnospirales</taxon>
        <taxon>Lachnospiraceae</taxon>
        <taxon>Otoolea</taxon>
    </lineage>
</organism>
<dbReference type="InterPro" id="IPR029016">
    <property type="entry name" value="GAF-like_dom_sf"/>
</dbReference>
<evidence type="ECO:0000256" key="3">
    <source>
        <dbReference type="ARBA" id="ARBA00023163"/>
    </source>
</evidence>
<dbReference type="GeneID" id="57967260"/>
<feature type="domain" description="HTH iclR-type" evidence="4">
    <location>
        <begin position="8"/>
        <end position="70"/>
    </location>
</feature>
<dbReference type="InterPro" id="IPR005471">
    <property type="entry name" value="Tscrpt_reg_IclR_N"/>
</dbReference>
<dbReference type="PANTHER" id="PTHR30136:SF35">
    <property type="entry name" value="HTH-TYPE TRANSCRIPTIONAL REGULATOR RV1719"/>
    <property type="match status" value="1"/>
</dbReference>
<dbReference type="AlphaFoldDB" id="A0AAW5EZ08"/>
<dbReference type="GO" id="GO:0045892">
    <property type="term" value="P:negative regulation of DNA-templated transcription"/>
    <property type="evidence" value="ECO:0007669"/>
    <property type="project" value="TreeGrafter"/>
</dbReference>
<name>A0AAW5EZ08_CLOSY</name>
<evidence type="ECO:0000313" key="8">
    <source>
        <dbReference type="Proteomes" id="UP001203136"/>
    </source>
</evidence>
<dbReference type="Gene3D" id="3.30.450.40">
    <property type="match status" value="1"/>
</dbReference>
<dbReference type="Gene3D" id="1.10.10.10">
    <property type="entry name" value="Winged helix-like DNA-binding domain superfamily/Winged helix DNA-binding domain"/>
    <property type="match status" value="1"/>
</dbReference>
<proteinExistence type="predicted"/>
<keyword evidence="3" id="KW-0804">Transcription</keyword>
<dbReference type="PROSITE" id="PS51078">
    <property type="entry name" value="ICLR_ED"/>
    <property type="match status" value="1"/>
</dbReference>
<dbReference type="SMART" id="SM00346">
    <property type="entry name" value="HTH_ICLR"/>
    <property type="match status" value="1"/>
</dbReference>
<sequence>MEKEVRLIQSIQRAFNIIDCFNNDNTELSLPQISEKVKLHINTTRGIVNTLVANGYLACNAEKNTYCLGLVYITKADLATGNNIKRLRTLAAPRLKDIANRFQVSALLQVITNNNIFTIENISPDHSHYILNSRINLTFDLNATASGKLFLKYIDEPLREYYLSRMEFFPYTANTILTREALEAELDTIDQKGYSTEFEEIGLGISCVAVPILKEDNTLFGTVSIIASSSVIMSVLDTALEPLHSCAGFIAGNILP</sequence>
<evidence type="ECO:0000313" key="7">
    <source>
        <dbReference type="EMBL" id="MDB2002480.1"/>
    </source>
</evidence>
<reference evidence="7" key="2">
    <citation type="submission" date="2023-01" db="EMBL/GenBank/DDBJ databases">
        <title>Human gut microbiome strain richness.</title>
        <authorList>
            <person name="Chen-Liaw A."/>
        </authorList>
    </citation>
    <scope>NUCLEOTIDE SEQUENCE</scope>
    <source>
        <strain evidence="7">B1_m1001713B170214d0_201011</strain>
    </source>
</reference>
<dbReference type="Pfam" id="PF01614">
    <property type="entry name" value="IclR_C"/>
    <property type="match status" value="1"/>
</dbReference>
<feature type="domain" description="IclR-ED" evidence="5">
    <location>
        <begin position="64"/>
        <end position="256"/>
    </location>
</feature>
<dbReference type="InterPro" id="IPR036390">
    <property type="entry name" value="WH_DNA-bd_sf"/>
</dbReference>
<evidence type="ECO:0000313" key="6">
    <source>
        <dbReference type="EMBL" id="MCK0084878.1"/>
    </source>
</evidence>
<evidence type="ECO:0000256" key="1">
    <source>
        <dbReference type="ARBA" id="ARBA00023015"/>
    </source>
</evidence>
<dbReference type="InterPro" id="IPR036388">
    <property type="entry name" value="WH-like_DNA-bd_sf"/>
</dbReference>
<keyword evidence="2" id="KW-0238">DNA-binding</keyword>
<dbReference type="GO" id="GO:0003677">
    <property type="term" value="F:DNA binding"/>
    <property type="evidence" value="ECO:0007669"/>
    <property type="project" value="UniProtKB-KW"/>
</dbReference>
<reference evidence="6" key="1">
    <citation type="journal article" date="2022" name="Cell Host Microbe">
        <title>Colonization of the live biotherapeutic product VE303 and modulation of the microbiota and metabolites in healthy volunteers.</title>
        <authorList>
            <person name="Dsouza M."/>
            <person name="Menon R."/>
            <person name="Crossette E."/>
            <person name="Bhattarai S.K."/>
            <person name="Schneider J."/>
            <person name="Kim Y.G."/>
            <person name="Reddy S."/>
            <person name="Caballero S."/>
            <person name="Felix C."/>
            <person name="Cornacchione L."/>
            <person name="Hendrickson J."/>
            <person name="Watson A.R."/>
            <person name="Minot S.S."/>
            <person name="Greenfield N."/>
            <person name="Schopf L."/>
            <person name="Szabady R."/>
            <person name="Patarroyo J."/>
            <person name="Smith W."/>
            <person name="Harrison P."/>
            <person name="Kuijper E.J."/>
            <person name="Kelly C.P."/>
            <person name="Olle B."/>
            <person name="Bobilev D."/>
            <person name="Silber J.L."/>
            <person name="Bucci V."/>
            <person name="Roberts B."/>
            <person name="Faith J."/>
            <person name="Norman J.M."/>
        </authorList>
    </citation>
    <scope>NUCLEOTIDE SEQUENCE</scope>
    <source>
        <strain evidence="6">VE303-04</strain>
    </source>
</reference>
<dbReference type="SUPFAM" id="SSF46785">
    <property type="entry name" value="Winged helix' DNA-binding domain"/>
    <property type="match status" value="1"/>
</dbReference>
<protein>
    <submittedName>
        <fullName evidence="6">IclR family transcriptional regulator</fullName>
    </submittedName>
</protein>
<keyword evidence="1" id="KW-0805">Transcription regulation</keyword>
<dbReference type="RefSeq" id="WP_003499879.1">
    <property type="nucleotide sequence ID" value="NZ_BAABZD010000013.1"/>
</dbReference>